<protein>
    <submittedName>
        <fullName evidence="4">Relaxase/mobilization nuclease-like protein</fullName>
    </submittedName>
</protein>
<dbReference type="OrthoDB" id="9762440at2"/>
<evidence type="ECO:0000256" key="2">
    <source>
        <dbReference type="SAM" id="MobiDB-lite"/>
    </source>
</evidence>
<feature type="domain" description="MobA/VirD2-like nuclease" evidence="3">
    <location>
        <begin position="21"/>
        <end position="161"/>
    </location>
</feature>
<keyword evidence="1" id="KW-0175">Coiled coil</keyword>
<sequence length="482" mass="56149">MPILEVIGGTRDVNSTLDYCLKDKTKDPNTKKEINKCILKAGVNCDIEDIHEDFQETRDFFNKDDGRQGMHFTASFSPSELSPHELMDQEKCLQIGIDLASKIARGYESGVFVHVDQDHLHCHIVTNSVDYKTGKKYHMEKNKDLVIIRNQFDQICKDHGIEPLEAYKGQSVTEKSAEKRIKARGKTPWKQEVKNAIGYAKGKATSFEHYKELLLERGIEYYERGERTKGYIHLAIQAEGNPKCKIRDRNSFLDNGYQLKDVMQQIEMNSGAQNEPKFEFKNKNQAFTHNKRKTPENSNLNHSVSVPVPTHDNFEEVIKDNQDKKADIKKNTNRQLQEAGDESERVNIKKKEEVELEQAEVDKEIKLKDQSFYKEILTLFRNIKNHSSYSKKKYEEQENKAILHVQDIRKNNYRFVYATNKILDIFSVEKQSRGSNDWVAAEYKIVNSENDFKNVKETIQDVTLDIERQNKQYLSYYKGIQR</sequence>
<gene>
    <name evidence="4" type="ORF">DES36_1326</name>
</gene>
<accession>A0A366HWD9</accession>
<organism evidence="4 5">
    <name type="scientific">Alkalibaculum bacchi</name>
    <dbReference type="NCBI Taxonomy" id="645887"/>
    <lineage>
        <taxon>Bacteria</taxon>
        <taxon>Bacillati</taxon>
        <taxon>Bacillota</taxon>
        <taxon>Clostridia</taxon>
        <taxon>Eubacteriales</taxon>
        <taxon>Eubacteriaceae</taxon>
        <taxon>Alkalibaculum</taxon>
    </lineage>
</organism>
<dbReference type="InterPro" id="IPR005094">
    <property type="entry name" value="Endonuclease_MobA/VirD2"/>
</dbReference>
<dbReference type="AlphaFoldDB" id="A0A366HWD9"/>
<comment type="caution">
    <text evidence="4">The sequence shown here is derived from an EMBL/GenBank/DDBJ whole genome shotgun (WGS) entry which is preliminary data.</text>
</comment>
<proteinExistence type="predicted"/>
<dbReference type="Proteomes" id="UP000253490">
    <property type="component" value="Unassembled WGS sequence"/>
</dbReference>
<dbReference type="EMBL" id="QNRX01000032">
    <property type="protein sequence ID" value="RBP57163.1"/>
    <property type="molecule type" value="Genomic_DNA"/>
</dbReference>
<dbReference type="Pfam" id="PF03432">
    <property type="entry name" value="Relaxase"/>
    <property type="match status" value="1"/>
</dbReference>
<evidence type="ECO:0000313" key="4">
    <source>
        <dbReference type="EMBL" id="RBP57163.1"/>
    </source>
</evidence>
<keyword evidence="5" id="KW-1185">Reference proteome</keyword>
<evidence type="ECO:0000259" key="3">
    <source>
        <dbReference type="Pfam" id="PF03432"/>
    </source>
</evidence>
<reference evidence="4 5" key="1">
    <citation type="submission" date="2018-06" db="EMBL/GenBank/DDBJ databases">
        <title>Genomic Encyclopedia of Type Strains, Phase IV (KMG-IV): sequencing the most valuable type-strain genomes for metagenomic binning, comparative biology and taxonomic classification.</title>
        <authorList>
            <person name="Goeker M."/>
        </authorList>
    </citation>
    <scope>NUCLEOTIDE SEQUENCE [LARGE SCALE GENOMIC DNA]</scope>
    <source>
        <strain evidence="4 5">DSM 22112</strain>
    </source>
</reference>
<feature type="region of interest" description="Disordered" evidence="2">
    <location>
        <begin position="289"/>
        <end position="308"/>
    </location>
</feature>
<feature type="coiled-coil region" evidence="1">
    <location>
        <begin position="329"/>
        <end position="369"/>
    </location>
</feature>
<dbReference type="RefSeq" id="WP_113921896.1">
    <property type="nucleotide sequence ID" value="NZ_QNRX01000032.1"/>
</dbReference>
<evidence type="ECO:0000256" key="1">
    <source>
        <dbReference type="SAM" id="Coils"/>
    </source>
</evidence>
<evidence type="ECO:0000313" key="5">
    <source>
        <dbReference type="Proteomes" id="UP000253490"/>
    </source>
</evidence>
<name>A0A366HWD9_9FIRM</name>